<sequence>MTTGKTIALTRWTFVGKVMSLLFNMLSRLLTILFNICLPRASDWKLDQPDWTGRLRITSKGKVAYIKLEDKVSGELFAQAPVEQYPGIAVETVTDSSRYFVIRIQDGTGKGLGILNESRFGK</sequence>
<name>A0AC11DI11_SHEEP</name>
<accession>A0AC11DI11</accession>
<evidence type="ECO:0000313" key="1">
    <source>
        <dbReference type="Ensembl" id="ENSOARP00020045111.1"/>
    </source>
</evidence>
<protein>
    <submittedName>
        <fullName evidence="1">NECAP endocytosis associated 1</fullName>
    </submittedName>
</protein>
<dbReference type="Ensembl" id="ENSOART00020077976.1">
    <property type="protein sequence ID" value="ENSOARP00020045111.1"/>
    <property type="gene ID" value="ENSOARG00020011712.2"/>
</dbReference>
<proteinExistence type="predicted"/>
<reference evidence="1" key="2">
    <citation type="submission" date="2025-08" db="UniProtKB">
        <authorList>
            <consortium name="Ensembl"/>
        </authorList>
    </citation>
    <scope>IDENTIFICATION</scope>
</reference>
<reference evidence="1" key="3">
    <citation type="submission" date="2025-09" db="UniProtKB">
        <authorList>
            <consortium name="Ensembl"/>
        </authorList>
    </citation>
    <scope>IDENTIFICATION</scope>
</reference>
<gene>
    <name evidence="1" type="primary">NECAP1</name>
</gene>
<reference evidence="1" key="1">
    <citation type="submission" date="2020-11" db="EMBL/GenBank/DDBJ databases">
        <authorList>
            <person name="Davenport K.M."/>
            <person name="Bickhart D.M."/>
            <person name="Smith T.P.L."/>
            <person name="Murdoch B.M."/>
            <person name="Rosen B.D."/>
        </authorList>
    </citation>
    <scope>NUCLEOTIDE SEQUENCE [LARGE SCALE GENOMIC DNA]</scope>
    <source>
        <strain evidence="1">OAR_USU_Benz2616</strain>
    </source>
</reference>
<organism evidence="1">
    <name type="scientific">Ovis aries</name>
    <name type="common">Sheep</name>
    <dbReference type="NCBI Taxonomy" id="9940"/>
    <lineage>
        <taxon>Eukaryota</taxon>
        <taxon>Metazoa</taxon>
        <taxon>Chordata</taxon>
        <taxon>Craniata</taxon>
        <taxon>Vertebrata</taxon>
        <taxon>Euteleostomi</taxon>
        <taxon>Mammalia</taxon>
        <taxon>Eutheria</taxon>
        <taxon>Laurasiatheria</taxon>
        <taxon>Artiodactyla</taxon>
        <taxon>Ruminantia</taxon>
        <taxon>Pecora</taxon>
        <taxon>Bovidae</taxon>
        <taxon>Caprinae</taxon>
        <taxon>Ovis</taxon>
    </lineage>
</organism>